<organism evidence="2 3">
    <name type="scientific">Laccaria amethystina LaAM-08-1</name>
    <dbReference type="NCBI Taxonomy" id="1095629"/>
    <lineage>
        <taxon>Eukaryota</taxon>
        <taxon>Fungi</taxon>
        <taxon>Dikarya</taxon>
        <taxon>Basidiomycota</taxon>
        <taxon>Agaricomycotina</taxon>
        <taxon>Agaricomycetes</taxon>
        <taxon>Agaricomycetidae</taxon>
        <taxon>Agaricales</taxon>
        <taxon>Agaricineae</taxon>
        <taxon>Hydnangiaceae</taxon>
        <taxon>Laccaria</taxon>
    </lineage>
</organism>
<dbReference type="AlphaFoldDB" id="A0A0C9XC82"/>
<evidence type="ECO:0000313" key="2">
    <source>
        <dbReference type="EMBL" id="KIJ99123.1"/>
    </source>
</evidence>
<name>A0A0C9XC82_9AGAR</name>
<accession>A0A0C9XC82</accession>
<sequence>MFVSMGLVEENPPHQPDDRLSQLGHGVALPSPPLPVLYLAYQRVSDRAFSNIATSPLIMSCM</sequence>
<dbReference type="Proteomes" id="UP000054477">
    <property type="component" value="Unassembled WGS sequence"/>
</dbReference>
<evidence type="ECO:0000313" key="3">
    <source>
        <dbReference type="Proteomes" id="UP000054477"/>
    </source>
</evidence>
<protein>
    <submittedName>
        <fullName evidence="2">Uncharacterized protein</fullName>
    </submittedName>
</protein>
<gene>
    <name evidence="2" type="ORF">K443DRAFT_179642</name>
</gene>
<dbReference type="EMBL" id="KN838653">
    <property type="protein sequence ID" value="KIJ99123.1"/>
    <property type="molecule type" value="Genomic_DNA"/>
</dbReference>
<reference evidence="3" key="2">
    <citation type="submission" date="2015-01" db="EMBL/GenBank/DDBJ databases">
        <title>Evolutionary Origins and Diversification of the Mycorrhizal Mutualists.</title>
        <authorList>
            <consortium name="DOE Joint Genome Institute"/>
            <consortium name="Mycorrhizal Genomics Consortium"/>
            <person name="Kohler A."/>
            <person name="Kuo A."/>
            <person name="Nagy L.G."/>
            <person name="Floudas D."/>
            <person name="Copeland A."/>
            <person name="Barry K.W."/>
            <person name="Cichocki N."/>
            <person name="Veneault-Fourrey C."/>
            <person name="LaButti K."/>
            <person name="Lindquist E.A."/>
            <person name="Lipzen A."/>
            <person name="Lundell T."/>
            <person name="Morin E."/>
            <person name="Murat C."/>
            <person name="Riley R."/>
            <person name="Ohm R."/>
            <person name="Sun H."/>
            <person name="Tunlid A."/>
            <person name="Henrissat B."/>
            <person name="Grigoriev I.V."/>
            <person name="Hibbett D.S."/>
            <person name="Martin F."/>
        </authorList>
    </citation>
    <scope>NUCLEOTIDE SEQUENCE [LARGE SCALE GENOMIC DNA]</scope>
    <source>
        <strain evidence="3">LaAM-08-1</strain>
    </source>
</reference>
<feature type="region of interest" description="Disordered" evidence="1">
    <location>
        <begin position="1"/>
        <end position="25"/>
    </location>
</feature>
<keyword evidence="3" id="KW-1185">Reference proteome</keyword>
<proteinExistence type="predicted"/>
<reference evidence="2 3" key="1">
    <citation type="submission" date="2014-04" db="EMBL/GenBank/DDBJ databases">
        <authorList>
            <consortium name="DOE Joint Genome Institute"/>
            <person name="Kuo A."/>
            <person name="Kohler A."/>
            <person name="Nagy L.G."/>
            <person name="Floudas D."/>
            <person name="Copeland A."/>
            <person name="Barry K.W."/>
            <person name="Cichocki N."/>
            <person name="Veneault-Fourrey C."/>
            <person name="LaButti K."/>
            <person name="Lindquist E.A."/>
            <person name="Lipzen A."/>
            <person name="Lundell T."/>
            <person name="Morin E."/>
            <person name="Murat C."/>
            <person name="Sun H."/>
            <person name="Tunlid A."/>
            <person name="Henrissat B."/>
            <person name="Grigoriev I.V."/>
            <person name="Hibbett D.S."/>
            <person name="Martin F."/>
            <person name="Nordberg H.P."/>
            <person name="Cantor M.N."/>
            <person name="Hua S.X."/>
        </authorList>
    </citation>
    <scope>NUCLEOTIDE SEQUENCE [LARGE SCALE GENOMIC DNA]</scope>
    <source>
        <strain evidence="2 3">LaAM-08-1</strain>
    </source>
</reference>
<evidence type="ECO:0000256" key="1">
    <source>
        <dbReference type="SAM" id="MobiDB-lite"/>
    </source>
</evidence>
<dbReference type="HOGENOM" id="CLU_2904514_0_0_1"/>
<feature type="compositionally biased region" description="Basic and acidic residues" evidence="1">
    <location>
        <begin position="11"/>
        <end position="20"/>
    </location>
</feature>